<gene>
    <name evidence="1" type="ORF">FMOSSE_LOCUS7006</name>
</gene>
<protein>
    <submittedName>
        <fullName evidence="1">8079_t:CDS:1</fullName>
    </submittedName>
</protein>
<evidence type="ECO:0000313" key="2">
    <source>
        <dbReference type="Proteomes" id="UP000789375"/>
    </source>
</evidence>
<comment type="caution">
    <text evidence="1">The sequence shown here is derived from an EMBL/GenBank/DDBJ whole genome shotgun (WGS) entry which is preliminary data.</text>
</comment>
<accession>A0A9N9FWA3</accession>
<dbReference type="AlphaFoldDB" id="A0A9N9FWA3"/>
<sequence>MELIHSPKPSLLRTWYFPSENTSGSKFYDFFFKAFSSLSRWNRFNDQPKAIKSKLWKLKDQYTITENGTTFGNFTITYDIGQIFDGTVHKYTRYISTRNRQYKCIGSGGQYTGFVRYRYSTRRDYIHILWCVDFDRLFVCANDHIIF</sequence>
<dbReference type="Proteomes" id="UP000789375">
    <property type="component" value="Unassembled WGS sequence"/>
</dbReference>
<dbReference type="EMBL" id="CAJVPP010001560">
    <property type="protein sequence ID" value="CAG8561984.1"/>
    <property type="molecule type" value="Genomic_DNA"/>
</dbReference>
<proteinExistence type="predicted"/>
<name>A0A9N9FWA3_FUNMO</name>
<reference evidence="1" key="1">
    <citation type="submission" date="2021-06" db="EMBL/GenBank/DDBJ databases">
        <authorList>
            <person name="Kallberg Y."/>
            <person name="Tangrot J."/>
            <person name="Rosling A."/>
        </authorList>
    </citation>
    <scope>NUCLEOTIDE SEQUENCE</scope>
    <source>
        <strain evidence="1">87-6 pot B 2015</strain>
    </source>
</reference>
<organism evidence="1 2">
    <name type="scientific">Funneliformis mosseae</name>
    <name type="common">Endomycorrhizal fungus</name>
    <name type="synonym">Glomus mosseae</name>
    <dbReference type="NCBI Taxonomy" id="27381"/>
    <lineage>
        <taxon>Eukaryota</taxon>
        <taxon>Fungi</taxon>
        <taxon>Fungi incertae sedis</taxon>
        <taxon>Mucoromycota</taxon>
        <taxon>Glomeromycotina</taxon>
        <taxon>Glomeromycetes</taxon>
        <taxon>Glomerales</taxon>
        <taxon>Glomeraceae</taxon>
        <taxon>Funneliformis</taxon>
    </lineage>
</organism>
<evidence type="ECO:0000313" key="1">
    <source>
        <dbReference type="EMBL" id="CAG8561984.1"/>
    </source>
</evidence>
<keyword evidence="2" id="KW-1185">Reference proteome</keyword>